<dbReference type="Gene3D" id="3.40.47.10">
    <property type="match status" value="1"/>
</dbReference>
<dbReference type="NCBIfam" id="NF005892">
    <property type="entry name" value="PRK07855.1"/>
    <property type="match status" value="1"/>
</dbReference>
<protein>
    <submittedName>
        <fullName evidence="3">Lipid-transfer protein</fullName>
    </submittedName>
</protein>
<dbReference type="InterPro" id="IPR020616">
    <property type="entry name" value="Thiolase_N"/>
</dbReference>
<accession>A0A5B0X241</accession>
<dbReference type="SUPFAM" id="SSF53901">
    <property type="entry name" value="Thiolase-like"/>
    <property type="match status" value="2"/>
</dbReference>
<proteinExistence type="predicted"/>
<dbReference type="PIRSF" id="PIRSF000429">
    <property type="entry name" value="Ac-CoA_Ac_transf"/>
    <property type="match status" value="1"/>
</dbReference>
<evidence type="ECO:0000313" key="4">
    <source>
        <dbReference type="Proteomes" id="UP000323708"/>
    </source>
</evidence>
<evidence type="ECO:0000313" key="3">
    <source>
        <dbReference type="EMBL" id="KAA1193272.1"/>
    </source>
</evidence>
<dbReference type="PANTHER" id="PTHR42870:SF1">
    <property type="entry name" value="NON-SPECIFIC LIPID-TRANSFER PROTEIN-LIKE 2"/>
    <property type="match status" value="1"/>
</dbReference>
<feature type="domain" description="Thiolase C-terminal" evidence="2">
    <location>
        <begin position="255"/>
        <end position="377"/>
    </location>
</feature>
<evidence type="ECO:0000259" key="2">
    <source>
        <dbReference type="Pfam" id="PF22691"/>
    </source>
</evidence>
<dbReference type="EMBL" id="VTUX01000002">
    <property type="protein sequence ID" value="KAA1193272.1"/>
    <property type="molecule type" value="Genomic_DNA"/>
</dbReference>
<reference evidence="3 4" key="1">
    <citation type="submission" date="2019-09" db="EMBL/GenBank/DDBJ databases">
        <authorList>
            <person name="Chen X.-Y."/>
        </authorList>
    </citation>
    <scope>NUCLEOTIDE SEQUENCE [LARGE SCALE GENOMIC DNA]</scope>
    <source>
        <strain evidence="3 4">NY5</strain>
    </source>
</reference>
<dbReference type="Pfam" id="PF22691">
    <property type="entry name" value="Thiolase_C_1"/>
    <property type="match status" value="1"/>
</dbReference>
<dbReference type="GO" id="GO:0003988">
    <property type="term" value="F:acetyl-CoA C-acyltransferase activity"/>
    <property type="evidence" value="ECO:0007669"/>
    <property type="project" value="UniProtKB-ARBA"/>
</dbReference>
<gene>
    <name evidence="3" type="ORF">F0M18_05375</name>
</gene>
<dbReference type="PANTHER" id="PTHR42870">
    <property type="entry name" value="ACETYL-COA C-ACETYLTRANSFERASE"/>
    <property type="match status" value="1"/>
</dbReference>
<dbReference type="Pfam" id="PF00108">
    <property type="entry name" value="Thiolase_N"/>
    <property type="match status" value="1"/>
</dbReference>
<feature type="domain" description="Thiolase N-terminal" evidence="1">
    <location>
        <begin position="11"/>
        <end position="187"/>
    </location>
</feature>
<dbReference type="RefSeq" id="WP_149610379.1">
    <property type="nucleotide sequence ID" value="NZ_VTUX01000002.1"/>
</dbReference>
<dbReference type="Proteomes" id="UP000323708">
    <property type="component" value="Unassembled WGS sequence"/>
</dbReference>
<dbReference type="CDD" id="cd00829">
    <property type="entry name" value="SCP-x_thiolase"/>
    <property type="match status" value="1"/>
</dbReference>
<keyword evidence="4" id="KW-1185">Reference proteome</keyword>
<organism evidence="3 4">
    <name type="scientific">Pseudohalioglobus sediminis</name>
    <dbReference type="NCBI Taxonomy" id="2606449"/>
    <lineage>
        <taxon>Bacteria</taxon>
        <taxon>Pseudomonadati</taxon>
        <taxon>Pseudomonadota</taxon>
        <taxon>Gammaproteobacteria</taxon>
        <taxon>Cellvibrionales</taxon>
        <taxon>Halieaceae</taxon>
        <taxon>Pseudohalioglobus</taxon>
    </lineage>
</organism>
<name>A0A5B0X241_9GAMM</name>
<comment type="caution">
    <text evidence="3">The sequence shown here is derived from an EMBL/GenBank/DDBJ whole genome shotgun (WGS) entry which is preliminary data.</text>
</comment>
<evidence type="ECO:0000259" key="1">
    <source>
        <dbReference type="Pfam" id="PF00108"/>
    </source>
</evidence>
<sequence length="390" mass="41566">MTFSLKDQAAIAGIGVTPFSKSSGVSELSLAAQCVVAACDDAGISPGDIDGLVSYTLDHNEEVDVARAVGARDLTFFSRVHYGGGAAVGTILQAVMAVASGQAENVVCYRAMNGRSGKRMGQGVSGQIITSSYIHYSWYMAYGMLVPGSWIAMIANKYMHEYGVTREDLGRVAISQRNYAQQNPRAYGYGKPLDMETYLASDPIASPLCLYDFCQETDGGCAILVTSADRARSLQRKPAIIRGVSQASTRGQEEMTSFYREELTSLPEMQLAGERAYAMAGLGPDDIDAACLYDAFTSEVIMQLESFGFCGPGEGKDMVRDGALDRDGRLPNNTHGGLISEAYIHGMNNIAEGVRLVRGESTGQPDKAVEHVLVSSGVGVPTGALILGRD</sequence>
<dbReference type="InterPro" id="IPR055140">
    <property type="entry name" value="Thiolase_C_2"/>
</dbReference>
<dbReference type="InterPro" id="IPR016039">
    <property type="entry name" value="Thiolase-like"/>
</dbReference>
<dbReference type="InterPro" id="IPR002155">
    <property type="entry name" value="Thiolase"/>
</dbReference>
<dbReference type="AlphaFoldDB" id="A0A5B0X241"/>